<organismHost>
    <name type="scientific">Bacillus subtilis</name>
    <dbReference type="NCBI Taxonomy" id="1423"/>
</organismHost>
<sequence>MSERPAILPTTSTAYFKADVHDTGFKSMSTPAKWEKSYLCPCRRKDTRQPDQACHHCKGRGIAFLPPRDFDILIQSEEKGVFNGDLGLLDFGTAIGTPADREIRLAFRDRITITGALVSQSFIFNVTDHRVKNGFYMVYDVHQIEYAVTLDGELTEGEDYEFDSKNNLFIPKSHLLGKNVSINILTTLRYLVADLLKEHRYQRDLAGNLLRMQQKLLLKREDCFIDKEAFDLGVNDTQVTEMIEPKRQAKLDGLNGFFSGYGGS</sequence>
<gene>
    <name evidence="1" type="ORF">Grass_72</name>
</gene>
<proteinExistence type="predicted"/>
<protein>
    <submittedName>
        <fullName evidence="1">Uncharacterized protein</fullName>
    </submittedName>
</protein>
<dbReference type="Proteomes" id="UP000017648">
    <property type="component" value="Segment"/>
</dbReference>
<organism evidence="1 2">
    <name type="scientific">Bacillus phage Grass</name>
    <dbReference type="NCBI Taxonomy" id="1406785"/>
    <lineage>
        <taxon>Viruses</taxon>
        <taxon>Duplodnaviria</taxon>
        <taxon>Heunggongvirae</taxon>
        <taxon>Uroviricota</taxon>
        <taxon>Caudoviricetes</taxon>
        <taxon>Herelleviridae</taxon>
        <taxon>Bastillevirinae</taxon>
        <taxon>Nitunavirus</taxon>
        <taxon>Nitunavirus grass</taxon>
    </lineage>
</organism>
<dbReference type="EMBL" id="KF669652">
    <property type="protein sequence ID" value="AGY47337.1"/>
    <property type="molecule type" value="Genomic_DNA"/>
</dbReference>
<dbReference type="OrthoDB" id="13126at10239"/>
<name>U5PXL7_BPGRA</name>
<dbReference type="KEGG" id="vg:17959996"/>
<keyword evidence="2" id="KW-1185">Reference proteome</keyword>
<evidence type="ECO:0000313" key="2">
    <source>
        <dbReference type="Proteomes" id="UP000017648"/>
    </source>
</evidence>
<dbReference type="RefSeq" id="YP_008771438.1">
    <property type="nucleotide sequence ID" value="NC_022771.1"/>
</dbReference>
<evidence type="ECO:0000313" key="1">
    <source>
        <dbReference type="EMBL" id="AGY47337.1"/>
    </source>
</evidence>
<accession>U5PXL7</accession>
<reference evidence="1 2" key="1">
    <citation type="journal article" date="2013" name="Genome Announc.">
        <title>Complete Genome of Bacillus subtilis Myophage Grass.</title>
        <authorList>
            <person name="Miller S.Y."/>
            <person name="Colquhoun J.M."/>
            <person name="Perl A.L."/>
            <person name="Chamakura K.R."/>
            <person name="Kuty Everett G.F."/>
        </authorList>
    </citation>
    <scope>NUCLEOTIDE SEQUENCE [LARGE SCALE GENOMIC DNA]</scope>
</reference>
<dbReference type="GeneID" id="17959996"/>